<dbReference type="NCBIfam" id="NF038368">
    <property type="entry name" value="P2_Rz1"/>
    <property type="match status" value="1"/>
</dbReference>
<dbReference type="PROSITE" id="PS51257">
    <property type="entry name" value="PROKAR_LIPOPROTEIN"/>
    <property type="match status" value="1"/>
</dbReference>
<dbReference type="RefSeq" id="WP_004957934.1">
    <property type="nucleotide sequence ID" value="NZ_NJFR02000001.1"/>
</dbReference>
<evidence type="ECO:0000313" key="3">
    <source>
        <dbReference type="Proteomes" id="UP000281391"/>
    </source>
</evidence>
<dbReference type="InterPro" id="IPR058979">
    <property type="entry name" value="LysC-like"/>
</dbReference>
<dbReference type="KEGG" id="sof:NCTC11214_02185"/>
<evidence type="ECO:0000313" key="2">
    <source>
        <dbReference type="EMBL" id="VDZ56674.1"/>
    </source>
</evidence>
<organism evidence="2 3">
    <name type="scientific">Serratia odorifera</name>
    <dbReference type="NCBI Taxonomy" id="618"/>
    <lineage>
        <taxon>Bacteria</taxon>
        <taxon>Pseudomonadati</taxon>
        <taxon>Pseudomonadota</taxon>
        <taxon>Gammaproteobacteria</taxon>
        <taxon>Enterobacterales</taxon>
        <taxon>Yersiniaceae</taxon>
        <taxon>Serratia</taxon>
    </lineage>
</organism>
<protein>
    <recommendedName>
        <fullName evidence="4">Peptidase</fullName>
    </recommendedName>
</protein>
<gene>
    <name evidence="2" type="ORF">NCTC11214_02185</name>
</gene>
<dbReference type="Pfam" id="PF23793">
    <property type="entry name" value="LysC"/>
    <property type="match status" value="1"/>
</dbReference>
<evidence type="ECO:0008006" key="4">
    <source>
        <dbReference type="Google" id="ProtNLM"/>
    </source>
</evidence>
<keyword evidence="1" id="KW-0732">Signal</keyword>
<proteinExistence type="predicted"/>
<dbReference type="AlphaFoldDB" id="A0A3S5D796"/>
<evidence type="ECO:0000256" key="1">
    <source>
        <dbReference type="SAM" id="SignalP"/>
    </source>
</evidence>
<name>A0A3S5D796_SEROD</name>
<dbReference type="Proteomes" id="UP000281391">
    <property type="component" value="Chromosome"/>
</dbReference>
<reference evidence="2 3" key="1">
    <citation type="submission" date="2018-12" db="EMBL/GenBank/DDBJ databases">
        <authorList>
            <consortium name="Pathogen Informatics"/>
        </authorList>
    </citation>
    <scope>NUCLEOTIDE SEQUENCE [LARGE SCALE GENOMIC DNA]</scope>
    <source>
        <strain evidence="2 3">NCTC11214</strain>
    </source>
</reference>
<sequence length="87" mass="9431">MRLKMMNALIALCLMLLLSSCARTQNPAPQQVVLLPPESVFTPCEQPLLSGDTWGDALSYTLALQTALSICAGQVATLNQWRVSIGR</sequence>
<accession>A0A3S5D796</accession>
<dbReference type="InterPro" id="IPR047737">
    <property type="entry name" value="LysC"/>
</dbReference>
<feature type="signal peptide" evidence="1">
    <location>
        <begin position="1"/>
        <end position="24"/>
    </location>
</feature>
<feature type="chain" id="PRO_5018614150" description="Peptidase" evidence="1">
    <location>
        <begin position="25"/>
        <end position="87"/>
    </location>
</feature>
<dbReference type="EMBL" id="LR134117">
    <property type="protein sequence ID" value="VDZ56674.1"/>
    <property type="molecule type" value="Genomic_DNA"/>
</dbReference>